<feature type="compositionally biased region" description="Basic and acidic residues" evidence="2">
    <location>
        <begin position="556"/>
        <end position="565"/>
    </location>
</feature>
<dbReference type="InterPro" id="IPR002713">
    <property type="entry name" value="FF_domain"/>
</dbReference>
<dbReference type="PROSITE" id="PS01159">
    <property type="entry name" value="WW_DOMAIN_1"/>
    <property type="match status" value="1"/>
</dbReference>
<dbReference type="PANTHER" id="PTHR15377:SF3">
    <property type="entry name" value="WW DOMAIN-CONTAINING PROTEIN"/>
    <property type="match status" value="1"/>
</dbReference>
<dbReference type="FunFam" id="1.10.10.440:FF:000029">
    <property type="entry name" value="Uncharacterized protein, isoform B"/>
    <property type="match status" value="1"/>
</dbReference>
<feature type="region of interest" description="Disordered" evidence="2">
    <location>
        <begin position="1"/>
        <end position="97"/>
    </location>
</feature>
<feature type="domain" description="WW" evidence="3">
    <location>
        <begin position="349"/>
        <end position="376"/>
    </location>
</feature>
<accession>A0A1B0CG15</accession>
<feature type="region of interest" description="Disordered" evidence="2">
    <location>
        <begin position="1091"/>
        <end position="1111"/>
    </location>
</feature>
<dbReference type="SMART" id="SM00456">
    <property type="entry name" value="WW"/>
    <property type="match status" value="3"/>
</dbReference>
<feature type="compositionally biased region" description="Gly residues" evidence="2">
    <location>
        <begin position="54"/>
        <end position="66"/>
    </location>
</feature>
<feature type="compositionally biased region" description="Basic and acidic residues" evidence="2">
    <location>
        <begin position="1"/>
        <end position="14"/>
    </location>
</feature>
<name>A0A1B0CG15_LUTLO</name>
<dbReference type="FunFam" id="1.10.10.440:FF:000005">
    <property type="entry name" value="Transcription elongation regulator 1 (CA150)"/>
    <property type="match status" value="1"/>
</dbReference>
<dbReference type="EMBL" id="AJWK01010639">
    <property type="status" value="NOT_ANNOTATED_CDS"/>
    <property type="molecule type" value="Genomic_DNA"/>
</dbReference>
<evidence type="ECO:0000259" key="3">
    <source>
        <dbReference type="PROSITE" id="PS50020"/>
    </source>
</evidence>
<dbReference type="GO" id="GO:0005634">
    <property type="term" value="C:nucleus"/>
    <property type="evidence" value="ECO:0007669"/>
    <property type="project" value="TreeGrafter"/>
</dbReference>
<feature type="compositionally biased region" description="Basic and acidic residues" evidence="2">
    <location>
        <begin position="796"/>
        <end position="816"/>
    </location>
</feature>
<dbReference type="VEuPathDB" id="VectorBase:LLONM1_010469"/>
<dbReference type="FunFam" id="1.10.10.440:FF:000001">
    <property type="entry name" value="Transcription elongation regulator 1 like"/>
    <property type="match status" value="1"/>
</dbReference>
<dbReference type="PROSITE" id="PS50020">
    <property type="entry name" value="WW_DOMAIN_2"/>
    <property type="match status" value="3"/>
</dbReference>
<dbReference type="Gene3D" id="1.10.10.440">
    <property type="entry name" value="FF domain"/>
    <property type="match status" value="6"/>
</dbReference>
<feature type="compositionally biased region" description="Basic and acidic residues" evidence="2">
    <location>
        <begin position="840"/>
        <end position="896"/>
    </location>
</feature>
<evidence type="ECO:0000313" key="6">
    <source>
        <dbReference type="EnsemblMetazoa" id="LLOJ003316-PA"/>
    </source>
</evidence>
<feature type="region of interest" description="Disordered" evidence="2">
    <location>
        <begin position="439"/>
        <end position="584"/>
    </location>
</feature>
<feature type="compositionally biased region" description="Low complexity" evidence="2">
    <location>
        <begin position="516"/>
        <end position="528"/>
    </location>
</feature>
<organism evidence="6 7">
    <name type="scientific">Lutzomyia longipalpis</name>
    <name type="common">Sand fly</name>
    <dbReference type="NCBI Taxonomy" id="7200"/>
    <lineage>
        <taxon>Eukaryota</taxon>
        <taxon>Metazoa</taxon>
        <taxon>Ecdysozoa</taxon>
        <taxon>Arthropoda</taxon>
        <taxon>Hexapoda</taxon>
        <taxon>Insecta</taxon>
        <taxon>Pterygota</taxon>
        <taxon>Neoptera</taxon>
        <taxon>Endopterygota</taxon>
        <taxon>Diptera</taxon>
        <taxon>Nematocera</taxon>
        <taxon>Psychodoidea</taxon>
        <taxon>Psychodidae</taxon>
        <taxon>Lutzomyia</taxon>
        <taxon>Lutzomyia</taxon>
    </lineage>
</organism>
<feature type="compositionally biased region" description="Basic and acidic residues" evidence="2">
    <location>
        <begin position="823"/>
        <end position="833"/>
    </location>
</feature>
<reference evidence="5" key="2">
    <citation type="journal article" date="2020" name="BMC">
        <title>Leishmania infection induces a limited differential gene expression in the sand fly midgut.</title>
        <authorList>
            <person name="Coutinho-Abreu I.V."/>
            <person name="Serafim T.D."/>
            <person name="Meneses C."/>
            <person name="Kamhawi S."/>
            <person name="Oliveira F."/>
            <person name="Valenzuela J.G."/>
        </authorList>
    </citation>
    <scope>NUCLEOTIDE SEQUENCE</scope>
    <source>
        <strain evidence="5">Jacobina</strain>
        <tissue evidence="5">Midgut</tissue>
    </source>
</reference>
<protein>
    <submittedName>
        <fullName evidence="5">Putative transcription elongation regulator 1 isoform x1 rhagoletis zephyria</fullName>
    </submittedName>
</protein>
<dbReference type="InterPro" id="IPR036517">
    <property type="entry name" value="FF_domain_sf"/>
</dbReference>
<dbReference type="InterPro" id="IPR036020">
    <property type="entry name" value="WW_dom_sf"/>
</dbReference>
<proteinExistence type="predicted"/>
<dbReference type="SUPFAM" id="SSF81698">
    <property type="entry name" value="FF domain"/>
    <property type="match status" value="5"/>
</dbReference>
<evidence type="ECO:0000313" key="7">
    <source>
        <dbReference type="Proteomes" id="UP000092461"/>
    </source>
</evidence>
<dbReference type="SUPFAM" id="SSF51045">
    <property type="entry name" value="WW domain"/>
    <property type="match status" value="3"/>
</dbReference>
<dbReference type="AlphaFoldDB" id="A0A1B0CG15"/>
<feature type="compositionally biased region" description="Basic and acidic residues" evidence="2">
    <location>
        <begin position="447"/>
        <end position="468"/>
    </location>
</feature>
<feature type="compositionally biased region" description="Low complexity" evidence="2">
    <location>
        <begin position="175"/>
        <end position="207"/>
    </location>
</feature>
<feature type="region of interest" description="Disordered" evidence="2">
    <location>
        <begin position="173"/>
        <end position="240"/>
    </location>
</feature>
<dbReference type="PROSITE" id="PS51676">
    <property type="entry name" value="FF"/>
    <property type="match status" value="4"/>
</dbReference>
<feature type="compositionally biased region" description="Basic and acidic residues" evidence="2">
    <location>
        <begin position="574"/>
        <end position="584"/>
    </location>
</feature>
<keyword evidence="1" id="KW-0677">Repeat</keyword>
<feature type="domain" description="FF" evidence="4">
    <location>
        <begin position="969"/>
        <end position="1025"/>
    </location>
</feature>
<keyword evidence="7" id="KW-1185">Reference proteome</keyword>
<dbReference type="EnsemblMetazoa" id="LLOJ003316-RA">
    <property type="protein sequence ID" value="LLOJ003316-PA"/>
    <property type="gene ID" value="LLOJ003316"/>
</dbReference>
<dbReference type="GO" id="GO:0003712">
    <property type="term" value="F:transcription coregulator activity"/>
    <property type="evidence" value="ECO:0007669"/>
    <property type="project" value="TreeGrafter"/>
</dbReference>
<evidence type="ECO:0000259" key="4">
    <source>
        <dbReference type="PROSITE" id="PS51676"/>
    </source>
</evidence>
<reference evidence="7" key="1">
    <citation type="submission" date="2012-05" db="EMBL/GenBank/DDBJ databases">
        <title>Whole Genome Assembly of Lutzomyia longipalpis.</title>
        <authorList>
            <person name="Richards S."/>
            <person name="Qu C."/>
            <person name="Dillon R."/>
            <person name="Worley K."/>
            <person name="Scherer S."/>
            <person name="Batterton M."/>
            <person name="Taylor A."/>
            <person name="Hawes A."/>
            <person name="Hernandez B."/>
            <person name="Kovar C."/>
            <person name="Mandapat C."/>
            <person name="Pham C."/>
            <person name="Qu C."/>
            <person name="Jing C."/>
            <person name="Bess C."/>
            <person name="Bandaranaike D."/>
            <person name="Ngo D."/>
            <person name="Ongeri F."/>
            <person name="Arias F."/>
            <person name="Lara F."/>
            <person name="Weissenberger G."/>
            <person name="Kamau G."/>
            <person name="Han H."/>
            <person name="Shen H."/>
            <person name="Dinh H."/>
            <person name="Khalil I."/>
            <person name="Jones J."/>
            <person name="Shafer J."/>
            <person name="Jayaseelan J."/>
            <person name="Quiroz J."/>
            <person name="Blankenburg K."/>
            <person name="Nguyen L."/>
            <person name="Jackson L."/>
            <person name="Francisco L."/>
            <person name="Tang L.-Y."/>
            <person name="Pu L.-L."/>
            <person name="Perales L."/>
            <person name="Lorensuhewa L."/>
            <person name="Munidasa M."/>
            <person name="Coyle M."/>
            <person name="Taylor M."/>
            <person name="Puazo M."/>
            <person name="Firestine M."/>
            <person name="Scheel M."/>
            <person name="Javaid M."/>
            <person name="Wang M."/>
            <person name="Li M."/>
            <person name="Tabassum N."/>
            <person name="Saada N."/>
            <person name="Osuji N."/>
            <person name="Aqrawi P."/>
            <person name="Fu Q."/>
            <person name="Thornton R."/>
            <person name="Raj R."/>
            <person name="Goodspeed R."/>
            <person name="Mata R."/>
            <person name="Najjar R."/>
            <person name="Gubbala S."/>
            <person name="Lee S."/>
            <person name="Denson S."/>
            <person name="Patil S."/>
            <person name="Macmil S."/>
            <person name="Qi S."/>
            <person name="Matskevitch T."/>
            <person name="Palculict T."/>
            <person name="Mathew T."/>
            <person name="Vee V."/>
            <person name="Velamala V."/>
            <person name="Korchina V."/>
            <person name="Cai W."/>
            <person name="Liu W."/>
            <person name="Dai W."/>
            <person name="Zou X."/>
            <person name="Zhu Y."/>
            <person name="Zhang Y."/>
            <person name="Wu Y.-Q."/>
            <person name="Xin Y."/>
            <person name="Nazarath L."/>
            <person name="Kovar C."/>
            <person name="Han Y."/>
            <person name="Muzny D."/>
            <person name="Gibbs R."/>
        </authorList>
    </citation>
    <scope>NUCLEOTIDE SEQUENCE [LARGE SCALE GENOMIC DNA]</scope>
    <source>
        <strain evidence="7">Jacobina</strain>
    </source>
</reference>
<reference evidence="6" key="3">
    <citation type="submission" date="2020-05" db="UniProtKB">
        <authorList>
            <consortium name="EnsemblMetazoa"/>
        </authorList>
    </citation>
    <scope>IDENTIFICATION</scope>
    <source>
        <strain evidence="6">Jacobina</strain>
    </source>
</reference>
<dbReference type="InterPro" id="IPR001202">
    <property type="entry name" value="WW_dom"/>
</dbReference>
<sequence>MEVDTPKESTKMDTDEQPDQQNVEQEGEEEFNRFQQGGRGGFRGRPWGPPPRFGGRGYGPPGGMMRGRGQPPFYRGRGGGPPPRFQGPNYDWNPMGQPPYMNGPPGMNPHMPYGGPQGMQAPPVMQELWVETKTEEGKSYYYHAVSRETTWTRPEGPHIKIMTQAEVEALNAKNPAQQQTQQMQQQAQQTPQQTPQQAVQQTPQNQAVVEVQPAAEGVTPQSDTPGSAADPSAVATVTESAQNGAISGEIKTDPVVAQTPQQAVVAQAAPVQAAPAAQQPQPLMQSFMSAPPPQYNQQAPFAMPPPGFHGFPPAQWGVPPNMPWAMHQEQQDKKISDIDPTIVAKAAEWTEHKAPDGRPYYYNAAKGESVWERPQALRDLDAARIAAQTNSLHHPPLMQQPLIPPAQHQVPPPSMVQQVPGIQGSVVFDPLGFAVKPQGEGVVQQQQKKDDESEEEKSRSGKEEEGGRGKGKIWTGDGRVFFYNPSTRTSVWERPEDLLERADVDKAVSTPPEQLASSVSSGADSVAAAKEETKQNAAESPKKRSESDSSDESDETPTKKVKIDDDVTIVGTKSSDRNRGDIGKEAAMEAEVRASRERALVPLDIRVKSFKEMLKEKDVSAFSTWEKELHKIVFDPRYLLLTSRERKQVFEKYVKERAEEERREKRNKMRQKREDFRALMESANLHGKSSFTDFVQRFAKDDRFKAIEKVREREGLFNEFIVDLRKREKEDKIFKKEQVRKEFIEMLKDNPEIDRHCRWVDVKKRIETDARYRAVESGVLREDYFHEYCRIMKEEKKRAKEKEKEKDREKEREKKEKKGKRDKSKDREKEKEKEKKRRDSRKDSSDRGRESSVDQEEGEHPPTSDEETDRQQKERERQIRAEASIKEREKEVQRTLATHLRDRDKEREHHKRDEAIRHFTALLADLVRNADLTWKEVKKQLRKDHRWELVEQLEREDRERIFNDHIGSLAKKKRDKFREMLDEMVQLELTSSWKEVKRLIKEDPRYLKYNSSEKCEREFREYVRDKTVEAKSSFRELLQECKLITHKSFDTLKDNPNHLREIEEILKNDKRYLVLEHIAHERTQMILHHLEDLNKRGPPPPPTASESTRRK</sequence>
<feature type="compositionally biased region" description="Basic and acidic residues" evidence="2">
    <location>
        <begin position="529"/>
        <end position="547"/>
    </location>
</feature>
<dbReference type="Pfam" id="PF01846">
    <property type="entry name" value="FF"/>
    <property type="match status" value="6"/>
</dbReference>
<dbReference type="GO" id="GO:0070063">
    <property type="term" value="F:RNA polymerase binding"/>
    <property type="evidence" value="ECO:0007669"/>
    <property type="project" value="InterPro"/>
</dbReference>
<feature type="domain" description="WW" evidence="3">
    <location>
        <begin position="123"/>
        <end position="156"/>
    </location>
</feature>
<feature type="domain" description="FF" evidence="4">
    <location>
        <begin position="603"/>
        <end position="656"/>
    </location>
</feature>
<dbReference type="SMART" id="SM00441">
    <property type="entry name" value="FF"/>
    <property type="match status" value="6"/>
</dbReference>
<dbReference type="PANTHER" id="PTHR15377">
    <property type="entry name" value="TRANSCRIPTION ELONGATION REGULATOR 1"/>
    <property type="match status" value="1"/>
</dbReference>
<dbReference type="Proteomes" id="UP000092461">
    <property type="component" value="Unassembled WGS sequence"/>
</dbReference>
<evidence type="ECO:0000256" key="1">
    <source>
        <dbReference type="ARBA" id="ARBA00022737"/>
    </source>
</evidence>
<dbReference type="Pfam" id="PF00397">
    <property type="entry name" value="WW"/>
    <property type="match status" value="3"/>
</dbReference>
<dbReference type="FunFam" id="1.10.10.440:FF:000006">
    <property type="entry name" value="Transcription elongation regulator 1 (CA150)"/>
    <property type="match status" value="1"/>
</dbReference>
<dbReference type="Gene3D" id="2.20.70.10">
    <property type="match status" value="3"/>
</dbReference>
<evidence type="ECO:0000256" key="2">
    <source>
        <dbReference type="SAM" id="MobiDB-lite"/>
    </source>
</evidence>
<feature type="domain" description="FF" evidence="4">
    <location>
        <begin position="912"/>
        <end position="968"/>
    </location>
</feature>
<feature type="domain" description="FF" evidence="4">
    <location>
        <begin position="668"/>
        <end position="723"/>
    </location>
</feature>
<feature type="domain" description="WW" evidence="3">
    <location>
        <begin position="475"/>
        <end position="497"/>
    </location>
</feature>
<dbReference type="VEuPathDB" id="VectorBase:LLOJ003316"/>
<evidence type="ECO:0000313" key="5">
    <source>
        <dbReference type="EMBL" id="MBC1177776.1"/>
    </source>
</evidence>
<feature type="region of interest" description="Disordered" evidence="2">
    <location>
        <begin position="796"/>
        <end position="896"/>
    </location>
</feature>
<dbReference type="EMBL" id="GITU01009073">
    <property type="protein sequence ID" value="MBC1177776.1"/>
    <property type="molecule type" value="Transcribed_RNA"/>
</dbReference>
<dbReference type="InterPro" id="IPR045148">
    <property type="entry name" value="TCRG1-like"/>
</dbReference>
<dbReference type="CDD" id="cd00201">
    <property type="entry name" value="WW"/>
    <property type="match status" value="3"/>
</dbReference>
<feature type="compositionally biased region" description="Basic and acidic residues" evidence="2">
    <location>
        <begin position="491"/>
        <end position="506"/>
    </location>
</feature>